<keyword evidence="3" id="KW-0227">DNA damage</keyword>
<dbReference type="GO" id="GO:0033202">
    <property type="term" value="C:DNA helicase complex"/>
    <property type="evidence" value="ECO:0007669"/>
    <property type="project" value="TreeGrafter"/>
</dbReference>
<evidence type="ECO:0000256" key="4">
    <source>
        <dbReference type="ARBA" id="ARBA00022801"/>
    </source>
</evidence>
<feature type="compositionally biased region" description="Polar residues" evidence="16">
    <location>
        <begin position="1150"/>
        <end position="1161"/>
    </location>
</feature>
<evidence type="ECO:0000256" key="16">
    <source>
        <dbReference type="SAM" id="MobiDB-lite"/>
    </source>
</evidence>
<dbReference type="InterPro" id="IPR027417">
    <property type="entry name" value="P-loop_NTPase"/>
</dbReference>
<proteinExistence type="predicted"/>
<dbReference type="Pfam" id="PF12705">
    <property type="entry name" value="PDDEXK_1"/>
    <property type="match status" value="1"/>
</dbReference>
<comment type="catalytic activity">
    <reaction evidence="14">
        <text>ATP + H2O = ADP + phosphate + H(+)</text>
        <dbReference type="Rhea" id="RHEA:13065"/>
        <dbReference type="ChEBI" id="CHEBI:15377"/>
        <dbReference type="ChEBI" id="CHEBI:15378"/>
        <dbReference type="ChEBI" id="CHEBI:30616"/>
        <dbReference type="ChEBI" id="CHEBI:43474"/>
        <dbReference type="ChEBI" id="CHEBI:456216"/>
        <dbReference type="EC" id="5.6.2.4"/>
    </reaction>
</comment>
<dbReference type="OrthoDB" id="9810135at2"/>
<evidence type="ECO:0000256" key="7">
    <source>
        <dbReference type="ARBA" id="ARBA00022840"/>
    </source>
</evidence>
<evidence type="ECO:0000256" key="13">
    <source>
        <dbReference type="ARBA" id="ARBA00034923"/>
    </source>
</evidence>
<dbReference type="Pfam" id="PF13361">
    <property type="entry name" value="UvrD_C"/>
    <property type="match status" value="1"/>
</dbReference>
<evidence type="ECO:0000256" key="6">
    <source>
        <dbReference type="ARBA" id="ARBA00022839"/>
    </source>
</evidence>
<dbReference type="Proteomes" id="UP000322214">
    <property type="component" value="Chromosome"/>
</dbReference>
<keyword evidence="10" id="KW-0413">Isomerase</keyword>
<evidence type="ECO:0000256" key="5">
    <source>
        <dbReference type="ARBA" id="ARBA00022806"/>
    </source>
</evidence>
<dbReference type="GO" id="GO:0043138">
    <property type="term" value="F:3'-5' DNA helicase activity"/>
    <property type="evidence" value="ECO:0007669"/>
    <property type="project" value="UniProtKB-EC"/>
</dbReference>
<feature type="region of interest" description="Disordered" evidence="16">
    <location>
        <begin position="1120"/>
        <end position="1161"/>
    </location>
</feature>
<dbReference type="SUPFAM" id="SSF52540">
    <property type="entry name" value="P-loop containing nucleoside triphosphate hydrolases"/>
    <property type="match status" value="1"/>
</dbReference>
<keyword evidence="20" id="KW-1185">Reference proteome</keyword>
<dbReference type="InterPro" id="IPR014017">
    <property type="entry name" value="DNA_helicase_UvrD-like_C"/>
</dbReference>
<keyword evidence="9" id="KW-0234">DNA repair</keyword>
<dbReference type="EC" id="5.6.2.4" evidence="12"/>
<dbReference type="InterPro" id="IPR014016">
    <property type="entry name" value="UvrD-like_ATP-bd"/>
</dbReference>
<dbReference type="InterPro" id="IPR038726">
    <property type="entry name" value="PDDEXK_AddAB-type"/>
</dbReference>
<evidence type="ECO:0000256" key="2">
    <source>
        <dbReference type="ARBA" id="ARBA00022741"/>
    </source>
</evidence>
<dbReference type="GO" id="GO:0000725">
    <property type="term" value="P:recombinational repair"/>
    <property type="evidence" value="ECO:0007669"/>
    <property type="project" value="TreeGrafter"/>
</dbReference>
<evidence type="ECO:0000256" key="14">
    <source>
        <dbReference type="ARBA" id="ARBA00048988"/>
    </source>
</evidence>
<dbReference type="GO" id="GO:0004527">
    <property type="term" value="F:exonuclease activity"/>
    <property type="evidence" value="ECO:0007669"/>
    <property type="project" value="UniProtKB-KW"/>
</dbReference>
<organism evidence="19 20">
    <name type="scientific">Mariniblastus fucicola</name>
    <dbReference type="NCBI Taxonomy" id="980251"/>
    <lineage>
        <taxon>Bacteria</taxon>
        <taxon>Pseudomonadati</taxon>
        <taxon>Planctomycetota</taxon>
        <taxon>Planctomycetia</taxon>
        <taxon>Pirellulales</taxon>
        <taxon>Pirellulaceae</taxon>
        <taxon>Mariniblastus</taxon>
    </lineage>
</organism>
<evidence type="ECO:0000256" key="15">
    <source>
        <dbReference type="PROSITE-ProRule" id="PRU00560"/>
    </source>
</evidence>
<dbReference type="GO" id="GO:0003677">
    <property type="term" value="F:DNA binding"/>
    <property type="evidence" value="ECO:0007669"/>
    <property type="project" value="UniProtKB-KW"/>
</dbReference>
<feature type="domain" description="UvrD-like helicase ATP-binding" evidence="17">
    <location>
        <begin position="1"/>
        <end position="432"/>
    </location>
</feature>
<dbReference type="GO" id="GO:0005829">
    <property type="term" value="C:cytosol"/>
    <property type="evidence" value="ECO:0007669"/>
    <property type="project" value="TreeGrafter"/>
</dbReference>
<name>A0A5B9P534_9BACT</name>
<evidence type="ECO:0000313" key="19">
    <source>
        <dbReference type="EMBL" id="QEG21518.1"/>
    </source>
</evidence>
<dbReference type="GO" id="GO:0005524">
    <property type="term" value="F:ATP binding"/>
    <property type="evidence" value="ECO:0007669"/>
    <property type="project" value="UniProtKB-UniRule"/>
</dbReference>
<feature type="binding site" evidence="15">
    <location>
        <begin position="21"/>
        <end position="28"/>
    </location>
    <ligand>
        <name>ATP</name>
        <dbReference type="ChEBI" id="CHEBI:30616"/>
    </ligand>
</feature>
<feature type="domain" description="UvrD-like helicase C-terminal" evidence="18">
    <location>
        <begin position="450"/>
        <end position="709"/>
    </location>
</feature>
<dbReference type="InterPro" id="IPR011604">
    <property type="entry name" value="PDDEXK-like_dom_sf"/>
</dbReference>
<dbReference type="PANTHER" id="PTHR11070:SF2">
    <property type="entry name" value="ATP-DEPENDENT DNA HELICASE SRS2"/>
    <property type="match status" value="1"/>
</dbReference>
<evidence type="ECO:0000256" key="10">
    <source>
        <dbReference type="ARBA" id="ARBA00023235"/>
    </source>
</evidence>
<dbReference type="EMBL" id="CP042912">
    <property type="protein sequence ID" value="QEG21518.1"/>
    <property type="molecule type" value="Genomic_DNA"/>
</dbReference>
<keyword evidence="5 15" id="KW-0347">Helicase</keyword>
<evidence type="ECO:0000259" key="17">
    <source>
        <dbReference type="PROSITE" id="PS51198"/>
    </source>
</evidence>
<dbReference type="Gene3D" id="3.90.320.10">
    <property type="match status" value="1"/>
</dbReference>
<gene>
    <name evidence="19" type="primary">addA</name>
    <name evidence="19" type="ORF">MFFC18_13740</name>
</gene>
<dbReference type="PROSITE" id="PS51198">
    <property type="entry name" value="UVRD_HELICASE_ATP_BIND"/>
    <property type="match status" value="1"/>
</dbReference>
<evidence type="ECO:0000256" key="3">
    <source>
        <dbReference type="ARBA" id="ARBA00022763"/>
    </source>
</evidence>
<evidence type="ECO:0000259" key="18">
    <source>
        <dbReference type="PROSITE" id="PS51217"/>
    </source>
</evidence>
<dbReference type="RefSeq" id="WP_075083149.1">
    <property type="nucleotide sequence ID" value="NZ_CP042912.1"/>
</dbReference>
<dbReference type="Gene3D" id="1.10.3170.10">
    <property type="entry name" value="Recbcd, chain B, domain 2"/>
    <property type="match status" value="1"/>
</dbReference>
<keyword evidence="6" id="KW-0269">Exonuclease</keyword>
<keyword evidence="8" id="KW-0238">DNA-binding</keyword>
<dbReference type="PROSITE" id="PS51217">
    <property type="entry name" value="UVRD_HELICASE_CTER"/>
    <property type="match status" value="1"/>
</dbReference>
<dbReference type="STRING" id="980251.GCA_001642875_00347"/>
<keyword evidence="1" id="KW-0540">Nuclease</keyword>
<dbReference type="KEGG" id="mff:MFFC18_13740"/>
<protein>
    <recommendedName>
        <fullName evidence="12">DNA 3'-5' helicase</fullName>
        <ecNumber evidence="12">5.6.2.4</ecNumber>
    </recommendedName>
    <alternativeName>
        <fullName evidence="13">DNA 3'-5' helicase II</fullName>
    </alternativeName>
</protein>
<dbReference type="InterPro" id="IPR000212">
    <property type="entry name" value="DNA_helicase_UvrD/REP"/>
</dbReference>
<evidence type="ECO:0000313" key="20">
    <source>
        <dbReference type="Proteomes" id="UP000322214"/>
    </source>
</evidence>
<comment type="catalytic activity">
    <reaction evidence="11">
        <text>Couples ATP hydrolysis with the unwinding of duplex DNA by translocating in the 3'-5' direction.</text>
        <dbReference type="EC" id="5.6.2.4"/>
    </reaction>
</comment>
<keyword evidence="4 15" id="KW-0378">Hydrolase</keyword>
<accession>A0A5B9P534</accession>
<dbReference type="Pfam" id="PF00580">
    <property type="entry name" value="UvrD-helicase"/>
    <property type="match status" value="1"/>
</dbReference>
<evidence type="ECO:0000256" key="11">
    <source>
        <dbReference type="ARBA" id="ARBA00034617"/>
    </source>
</evidence>
<evidence type="ECO:0000256" key="1">
    <source>
        <dbReference type="ARBA" id="ARBA00022722"/>
    </source>
</evidence>
<dbReference type="GO" id="GO:0016887">
    <property type="term" value="F:ATP hydrolysis activity"/>
    <property type="evidence" value="ECO:0007669"/>
    <property type="project" value="RHEA"/>
</dbReference>
<evidence type="ECO:0000256" key="9">
    <source>
        <dbReference type="ARBA" id="ARBA00023204"/>
    </source>
</evidence>
<keyword evidence="2 15" id="KW-0547">Nucleotide-binding</keyword>
<keyword evidence="7 15" id="KW-0067">ATP-binding</keyword>
<evidence type="ECO:0000256" key="12">
    <source>
        <dbReference type="ARBA" id="ARBA00034808"/>
    </source>
</evidence>
<dbReference type="AlphaFoldDB" id="A0A5B9P534"/>
<evidence type="ECO:0000256" key="8">
    <source>
        <dbReference type="ARBA" id="ARBA00023125"/>
    </source>
</evidence>
<dbReference type="PANTHER" id="PTHR11070">
    <property type="entry name" value="UVRD / RECB / PCRA DNA HELICASE FAMILY MEMBER"/>
    <property type="match status" value="1"/>
</dbReference>
<sequence>MVDNRIPTETAGVFENIVIRASAGTGKTFQLSNRYLNLLVSGVDCQEILATTFTKKGAGEILDRIIQRLSKAALSAEHASRLQSELGVPLEQDRAAEVLQKLLRNLHRLEIGTLDSFFNRVARVFSLELGLPPAWDIVDEQQIEMLSRRTIHDLLRQKDVATLLPLVAKGESSRKIATLVRDVVKQMYMIRRESQPEAWDRLEEVKTFLSDDELSEVTARAEAMKFDKKNLTKTWDAKMVPMIQQESWSDLAEQTWFVNVLEGTGRYGRTILPEENIALVQALIRHCRAWITTRLIKQNRATCALLGLYGERLESIKAEMGQMRFEDVTERLVEFVAMWNTDRFAFRLDHQIRHLLLDEFQDTSPTQWNVIEPFAKAVCHSNDPLRSFFCVGDMKQAIFGWRGGVAEIFDLVERKLDGLDKAEPLSTSYRSSQVIIDFVNDVFMHLDDYQSDSEVVNRAVHGWEEWFNLHSTAKKELGGHVTVEYASDATLETKKSAGSEGLVNNERNENLKISTVERVRRLHETLPADKTIGVLVPTNKEVGQLIFMLQSAGIRASEEGGTALTDSAAVEIVLSALKLADHPGDSIARFHLSHSPLAKMFELEPETVENQSANRTAAVEGAAMLRERLVQEGYGPTIESLARTLAPSCTKRELLRLQHLVRLAYSNRSDSQRWSMRPNRFVEYVREEVKIADASSARVRVMTVHKSKGLEFDAVVLPMRYLKNGWLGHTPPLIVGRPTPTDDINIVSRYANVHHRKLLPDSLQEIFEDDQERTVRERMCNFYVAVTRAVHSLHIVCSYGHKPHGKTEAGVLLALLCPELIEKGEGRKKDKVVRKEGLLYERGDANWFQAESGDAAKTDEGIDSAVVKQYYSQNLTNNLYRPLSRAAKSMRGMARVRPSMLEGGNRVRLSETLTSPDREMALEFGELMHCCFEQIRWLDEGESISDGELRKLLKEKSPGSGQIEAAIKRFRELLQFDNLKNLLSSSSVKEQYVIPDLDATEASGSANRIEVHTEKRLAVLMDQLDHVDSDSGSLIEGTVDRLVLVYEDGQIVAAEIIDFKVDHIDDSNLTGRIEFYRPQLTAYRAAVEKMLGLAADRIATRLVFVQSGQVIQVDSLDHSVDNSTDLKLPRKKKLKPPKAATKRPKKEASEVQQTFWSDDVE</sequence>
<reference evidence="19 20" key="1">
    <citation type="submission" date="2019-08" db="EMBL/GenBank/DDBJ databases">
        <title>Deep-cultivation of Planctomycetes and their phenomic and genomic characterization uncovers novel biology.</title>
        <authorList>
            <person name="Wiegand S."/>
            <person name="Jogler M."/>
            <person name="Boedeker C."/>
            <person name="Pinto D."/>
            <person name="Vollmers J."/>
            <person name="Rivas-Marin E."/>
            <person name="Kohn T."/>
            <person name="Peeters S.H."/>
            <person name="Heuer A."/>
            <person name="Rast P."/>
            <person name="Oberbeckmann S."/>
            <person name="Bunk B."/>
            <person name="Jeske O."/>
            <person name="Meyerdierks A."/>
            <person name="Storesund J.E."/>
            <person name="Kallscheuer N."/>
            <person name="Luecker S."/>
            <person name="Lage O.M."/>
            <person name="Pohl T."/>
            <person name="Merkel B.J."/>
            <person name="Hornburger P."/>
            <person name="Mueller R.-W."/>
            <person name="Bruemmer F."/>
            <person name="Labrenz M."/>
            <person name="Spormann A.M."/>
            <person name="Op den Camp H."/>
            <person name="Overmann J."/>
            <person name="Amann R."/>
            <person name="Jetten M.S.M."/>
            <person name="Mascher T."/>
            <person name="Medema M.H."/>
            <person name="Devos D.P."/>
            <person name="Kaster A.-K."/>
            <person name="Ovreas L."/>
            <person name="Rohde M."/>
            <person name="Galperin M.Y."/>
            <person name="Jogler C."/>
        </authorList>
    </citation>
    <scope>NUCLEOTIDE SEQUENCE [LARGE SCALE GENOMIC DNA]</scope>
    <source>
        <strain evidence="19 20">FC18</strain>
    </source>
</reference>
<feature type="compositionally biased region" description="Basic residues" evidence="16">
    <location>
        <begin position="1129"/>
        <end position="1145"/>
    </location>
</feature>
<dbReference type="Gene3D" id="3.40.50.300">
    <property type="entry name" value="P-loop containing nucleotide triphosphate hydrolases"/>
    <property type="match status" value="3"/>
</dbReference>